<keyword evidence="8" id="KW-1185">Reference proteome</keyword>
<feature type="transmembrane region" description="Helical" evidence="6">
    <location>
        <begin position="142"/>
        <end position="160"/>
    </location>
</feature>
<dbReference type="RefSeq" id="WP_237467208.1">
    <property type="nucleotide sequence ID" value="NZ_CAKLDI010000001.1"/>
</dbReference>
<feature type="transmembrane region" description="Helical" evidence="6">
    <location>
        <begin position="111"/>
        <end position="130"/>
    </location>
</feature>
<feature type="transmembrane region" description="Helical" evidence="6">
    <location>
        <begin position="279"/>
        <end position="300"/>
    </location>
</feature>
<evidence type="ECO:0000256" key="2">
    <source>
        <dbReference type="ARBA" id="ARBA00022475"/>
    </source>
</evidence>
<evidence type="ECO:0000313" key="7">
    <source>
        <dbReference type="EMBL" id="CAH0534494.1"/>
    </source>
</evidence>
<dbReference type="EMBL" id="CAKLDI010000001">
    <property type="protein sequence ID" value="CAH0534494.1"/>
    <property type="molecule type" value="Genomic_DNA"/>
</dbReference>
<feature type="transmembrane region" description="Helical" evidence="6">
    <location>
        <begin position="239"/>
        <end position="258"/>
    </location>
</feature>
<keyword evidence="3 6" id="KW-0812">Transmembrane</keyword>
<accession>A0ABM8ZVX2</accession>
<keyword evidence="4 6" id="KW-1133">Transmembrane helix</keyword>
<name>A0ABM8ZVX2_9VIBR</name>
<feature type="transmembrane region" description="Helical" evidence="6">
    <location>
        <begin position="345"/>
        <end position="364"/>
    </location>
</feature>
<evidence type="ECO:0000256" key="6">
    <source>
        <dbReference type="SAM" id="Phobius"/>
    </source>
</evidence>
<feature type="transmembrane region" description="Helical" evidence="6">
    <location>
        <begin position="40"/>
        <end position="61"/>
    </location>
</feature>
<comment type="caution">
    <text evidence="7">The sequence shown here is derived from an EMBL/GenBank/DDBJ whole genome shotgun (WGS) entry which is preliminary data.</text>
</comment>
<feature type="transmembrane region" description="Helical" evidence="6">
    <location>
        <begin position="166"/>
        <end position="187"/>
    </location>
</feature>
<dbReference type="PANTHER" id="PTHR30250">
    <property type="entry name" value="PST FAMILY PREDICTED COLANIC ACID TRANSPORTER"/>
    <property type="match status" value="1"/>
</dbReference>
<feature type="transmembrane region" description="Helical" evidence="6">
    <location>
        <begin position="199"/>
        <end position="219"/>
    </location>
</feature>
<evidence type="ECO:0000256" key="3">
    <source>
        <dbReference type="ARBA" id="ARBA00022692"/>
    </source>
</evidence>
<feature type="transmembrane region" description="Helical" evidence="6">
    <location>
        <begin position="5"/>
        <end position="25"/>
    </location>
</feature>
<evidence type="ECO:0008006" key="9">
    <source>
        <dbReference type="Google" id="ProtNLM"/>
    </source>
</evidence>
<dbReference type="Proteomes" id="UP000838672">
    <property type="component" value="Unassembled WGS sequence"/>
</dbReference>
<evidence type="ECO:0000256" key="5">
    <source>
        <dbReference type="ARBA" id="ARBA00023136"/>
    </source>
</evidence>
<protein>
    <recommendedName>
        <fullName evidence="9">Polysaccharide biosynthesis protein</fullName>
    </recommendedName>
</protein>
<feature type="transmembrane region" description="Helical" evidence="6">
    <location>
        <begin position="370"/>
        <end position="390"/>
    </location>
</feature>
<dbReference type="PANTHER" id="PTHR30250:SF11">
    <property type="entry name" value="O-ANTIGEN TRANSPORTER-RELATED"/>
    <property type="match status" value="1"/>
</dbReference>
<comment type="subcellular location">
    <subcellularLocation>
        <location evidence="1">Cell membrane</location>
        <topology evidence="1">Multi-pass membrane protein</topology>
    </subcellularLocation>
</comment>
<reference evidence="7" key="1">
    <citation type="submission" date="2021-11" db="EMBL/GenBank/DDBJ databases">
        <authorList>
            <person name="Rodrigo-Torres L."/>
            <person name="Arahal R. D."/>
            <person name="Lucena T."/>
        </authorList>
    </citation>
    <scope>NUCLEOTIDE SEQUENCE</scope>
    <source>
        <strain evidence="7">CECT 7929</strain>
    </source>
</reference>
<proteinExistence type="predicted"/>
<keyword evidence="5 6" id="KW-0472">Membrane</keyword>
<dbReference type="InterPro" id="IPR050833">
    <property type="entry name" value="Poly_Biosynth_Transport"/>
</dbReference>
<feature type="transmembrane region" description="Helical" evidence="6">
    <location>
        <begin position="426"/>
        <end position="445"/>
    </location>
</feature>
<evidence type="ECO:0000313" key="8">
    <source>
        <dbReference type="Proteomes" id="UP000838672"/>
    </source>
</evidence>
<organism evidence="7 8">
    <name type="scientific">Vibrio stylophorae</name>
    <dbReference type="NCBI Taxonomy" id="659351"/>
    <lineage>
        <taxon>Bacteria</taxon>
        <taxon>Pseudomonadati</taxon>
        <taxon>Pseudomonadota</taxon>
        <taxon>Gammaproteobacteria</taxon>
        <taxon>Vibrionales</taxon>
        <taxon>Vibrionaceae</taxon>
        <taxon>Vibrio</taxon>
    </lineage>
</organism>
<sequence length="455" mass="50880">MIRTILTYGVGLALCKLIALILQPWTTRWLGAEAYGRYDVLLTFIALGSWLLTLGLIEAIYRFVHRQCYQPQQVLSVAIQLTFVFGGTLVVLGCLFAHWICAQLPTQPEPWHLQILLITLFLNSLAAIPLTAMRLADAAGAFIRAQLLIAITQASLIVWLTPQYGISGLVMAGLAAQSIQLIALIRWMPRIQCGPYGAMLRYGGLITLSGILGFVYLGAERWVIAETLGPTTLAPYAIAMQWTIAATLLLEPFSMWWLPKRFENAEQALQQHRLAQFNFFGAQLGIWLAASLILFAPFIFSKLFAADFHASQSYIGILPWFLALRYATVMVNTGTLYELSGRSNFLIAIATALCAIPVLFYLIPHYQMQGVIFGGIALQLFRFVLTFLRSQQLLHLPYQYKQWLYFFALLFAITLCVYLEQPWLASAIWGLLTAHILMSCAGISLQSKLARIQAS</sequence>
<evidence type="ECO:0000256" key="1">
    <source>
        <dbReference type="ARBA" id="ARBA00004651"/>
    </source>
</evidence>
<evidence type="ECO:0000256" key="4">
    <source>
        <dbReference type="ARBA" id="ARBA00022989"/>
    </source>
</evidence>
<gene>
    <name evidence="7" type="ORF">VST7929_02437</name>
</gene>
<feature type="transmembrane region" description="Helical" evidence="6">
    <location>
        <begin position="73"/>
        <end position="99"/>
    </location>
</feature>
<feature type="transmembrane region" description="Helical" evidence="6">
    <location>
        <begin position="312"/>
        <end position="333"/>
    </location>
</feature>
<keyword evidence="2" id="KW-1003">Cell membrane</keyword>
<feature type="transmembrane region" description="Helical" evidence="6">
    <location>
        <begin position="402"/>
        <end position="420"/>
    </location>
</feature>
<dbReference type="Pfam" id="PF13440">
    <property type="entry name" value="Polysacc_synt_3"/>
    <property type="match status" value="1"/>
</dbReference>